<protein>
    <submittedName>
        <fullName evidence="5">GNAT family N-acetyltransferase</fullName>
    </submittedName>
</protein>
<feature type="coiled-coil region" evidence="3">
    <location>
        <begin position="13"/>
        <end position="40"/>
    </location>
</feature>
<dbReference type="InterPro" id="IPR051016">
    <property type="entry name" value="Diverse_Substrate_AcTransf"/>
</dbReference>
<dbReference type="PANTHER" id="PTHR10545:SF29">
    <property type="entry name" value="GH14572P-RELATED"/>
    <property type="match status" value="1"/>
</dbReference>
<name>A0ABY4PXD3_9ACTN</name>
<keyword evidence="6" id="KW-1185">Reference proteome</keyword>
<dbReference type="Proteomes" id="UP000829992">
    <property type="component" value="Chromosome"/>
</dbReference>
<dbReference type="CDD" id="cd04301">
    <property type="entry name" value="NAT_SF"/>
    <property type="match status" value="1"/>
</dbReference>
<dbReference type="SUPFAM" id="SSF55729">
    <property type="entry name" value="Acyl-CoA N-acyltransferases (Nat)"/>
    <property type="match status" value="1"/>
</dbReference>
<dbReference type="Gene3D" id="3.40.630.30">
    <property type="match status" value="1"/>
</dbReference>
<evidence type="ECO:0000256" key="1">
    <source>
        <dbReference type="ARBA" id="ARBA00022679"/>
    </source>
</evidence>
<keyword evidence="1" id="KW-0808">Transferase</keyword>
<dbReference type="PROSITE" id="PS51186">
    <property type="entry name" value="GNAT"/>
    <property type="match status" value="1"/>
</dbReference>
<evidence type="ECO:0000313" key="6">
    <source>
        <dbReference type="Proteomes" id="UP000829992"/>
    </source>
</evidence>
<organism evidence="5 6">
    <name type="scientific">Streptomyces durmitorensis</name>
    <dbReference type="NCBI Taxonomy" id="319947"/>
    <lineage>
        <taxon>Bacteria</taxon>
        <taxon>Bacillati</taxon>
        <taxon>Actinomycetota</taxon>
        <taxon>Actinomycetes</taxon>
        <taxon>Kitasatosporales</taxon>
        <taxon>Streptomycetaceae</taxon>
        <taxon>Streptomyces</taxon>
    </lineage>
</organism>
<gene>
    <name evidence="5" type="ORF">M4V62_23330</name>
</gene>
<evidence type="ECO:0000259" key="4">
    <source>
        <dbReference type="PROSITE" id="PS51186"/>
    </source>
</evidence>
<dbReference type="EMBL" id="CP097289">
    <property type="protein sequence ID" value="UQT57790.1"/>
    <property type="molecule type" value="Genomic_DNA"/>
</dbReference>
<dbReference type="InterPro" id="IPR016181">
    <property type="entry name" value="Acyl_CoA_acyltransferase"/>
</dbReference>
<dbReference type="InterPro" id="IPR000182">
    <property type="entry name" value="GNAT_dom"/>
</dbReference>
<accession>A0ABY4PXD3</accession>
<dbReference type="Pfam" id="PF00583">
    <property type="entry name" value="Acetyltransf_1"/>
    <property type="match status" value="1"/>
</dbReference>
<keyword evidence="2" id="KW-0012">Acyltransferase</keyword>
<reference evidence="5 6" key="1">
    <citation type="submission" date="2022-05" db="EMBL/GenBank/DDBJ databases">
        <authorList>
            <person name="Zhou X."/>
            <person name="Li K."/>
            <person name="Man Y."/>
        </authorList>
    </citation>
    <scope>NUCLEOTIDE SEQUENCE [LARGE SCALE GENOMIC DNA]</scope>
    <source>
        <strain evidence="5 6">MS405</strain>
    </source>
</reference>
<dbReference type="PANTHER" id="PTHR10545">
    <property type="entry name" value="DIAMINE N-ACETYLTRANSFERASE"/>
    <property type="match status" value="1"/>
</dbReference>
<feature type="domain" description="N-acetyltransferase" evidence="4">
    <location>
        <begin position="1"/>
        <end position="159"/>
    </location>
</feature>
<evidence type="ECO:0000256" key="2">
    <source>
        <dbReference type="ARBA" id="ARBA00023315"/>
    </source>
</evidence>
<sequence>MIRSATPDDVPLIHAMVRDLAEYEKALDEARATEEQLREALFGERPAAFAHIAVDDGSGAEEVVGFSLWFLNFSTWRGVHGIYLEDLYVRPEARGGGHGKALLTELARICEERGYERLEWSVLDWNEPSINFYRSLGALPQDGWTVYRLTDGALAELGS</sequence>
<keyword evidence="3" id="KW-0175">Coiled coil</keyword>
<proteinExistence type="predicted"/>
<dbReference type="RefSeq" id="WP_249589175.1">
    <property type="nucleotide sequence ID" value="NZ_BAAAQL010000046.1"/>
</dbReference>
<evidence type="ECO:0000313" key="5">
    <source>
        <dbReference type="EMBL" id="UQT57790.1"/>
    </source>
</evidence>
<evidence type="ECO:0000256" key="3">
    <source>
        <dbReference type="SAM" id="Coils"/>
    </source>
</evidence>